<dbReference type="RefSeq" id="WP_054424466.1">
    <property type="nucleotide sequence ID" value="NZ_CADIJQ010000007.1"/>
</dbReference>
<dbReference type="GO" id="GO:0015628">
    <property type="term" value="P:protein secretion by the type II secretion system"/>
    <property type="evidence" value="ECO:0007669"/>
    <property type="project" value="InterPro"/>
</dbReference>
<dbReference type="InterPro" id="IPR045584">
    <property type="entry name" value="Pilin-like"/>
</dbReference>
<protein>
    <recommendedName>
        <fullName evidence="6">Type II secretion system protein G</fullName>
    </recommendedName>
</protein>
<evidence type="ECO:0008006" key="6">
    <source>
        <dbReference type="Google" id="ProtNLM"/>
    </source>
</evidence>
<keyword evidence="1" id="KW-0488">Methylation</keyword>
<dbReference type="InterPro" id="IPR012902">
    <property type="entry name" value="N_methyl_site"/>
</dbReference>
<dbReference type="Proteomes" id="UP000494269">
    <property type="component" value="Unassembled WGS sequence"/>
</dbReference>
<name>A0A6S7AG96_9BURK</name>
<dbReference type="PANTHER" id="PTHR30093:SF47">
    <property type="entry name" value="TYPE IV PILUS NON-CORE MINOR PILIN PILE"/>
    <property type="match status" value="1"/>
</dbReference>
<keyword evidence="5" id="KW-1185">Reference proteome</keyword>
<feature type="transmembrane region" description="Helical" evidence="3">
    <location>
        <begin position="12"/>
        <end position="35"/>
    </location>
</feature>
<keyword evidence="3" id="KW-1133">Transmembrane helix</keyword>
<proteinExistence type="predicted"/>
<dbReference type="GO" id="GO:0015627">
    <property type="term" value="C:type II protein secretion system complex"/>
    <property type="evidence" value="ECO:0007669"/>
    <property type="project" value="InterPro"/>
</dbReference>
<keyword evidence="3" id="KW-0812">Transmembrane</keyword>
<accession>A0A6S7AG96</accession>
<feature type="compositionally biased region" description="Basic and acidic residues" evidence="2">
    <location>
        <begin position="91"/>
        <end position="106"/>
    </location>
</feature>
<dbReference type="PANTHER" id="PTHR30093">
    <property type="entry name" value="GENERAL SECRETION PATHWAY PROTEIN G"/>
    <property type="match status" value="1"/>
</dbReference>
<dbReference type="EMBL" id="CADIJQ010000007">
    <property type="protein sequence ID" value="CAB3725511.1"/>
    <property type="molecule type" value="Genomic_DNA"/>
</dbReference>
<sequence length="129" mass="14204">MAFHTRRGRRACAGFTLIELLAVMAIIGALMSLVAPSFLKSNDRARETVLRHNLQAIRHALDDYRADHGGNPDTLEALVSARYLRELPMDPVTGRRDSWQPQRGEESGVNDVISGAKGTGLDGLDYASW</sequence>
<evidence type="ECO:0000256" key="1">
    <source>
        <dbReference type="ARBA" id="ARBA00022481"/>
    </source>
</evidence>
<dbReference type="PRINTS" id="PR00813">
    <property type="entry name" value="BCTERIALGSPG"/>
</dbReference>
<evidence type="ECO:0000313" key="5">
    <source>
        <dbReference type="Proteomes" id="UP000494269"/>
    </source>
</evidence>
<dbReference type="Gene3D" id="3.30.700.10">
    <property type="entry name" value="Glycoprotein, Type 4 Pilin"/>
    <property type="match status" value="1"/>
</dbReference>
<dbReference type="InterPro" id="IPR000983">
    <property type="entry name" value="Bac_GSPG_pilin"/>
</dbReference>
<dbReference type="PROSITE" id="PS00409">
    <property type="entry name" value="PROKAR_NTER_METHYL"/>
    <property type="match status" value="1"/>
</dbReference>
<reference evidence="4 5" key="1">
    <citation type="submission" date="2020-04" db="EMBL/GenBank/DDBJ databases">
        <authorList>
            <person name="De Canck E."/>
        </authorList>
    </citation>
    <scope>NUCLEOTIDE SEQUENCE [LARGE SCALE GENOMIC DNA]</scope>
    <source>
        <strain evidence="4 5">LMG 3441</strain>
    </source>
</reference>
<evidence type="ECO:0000256" key="2">
    <source>
        <dbReference type="SAM" id="MobiDB-lite"/>
    </source>
</evidence>
<evidence type="ECO:0000256" key="3">
    <source>
        <dbReference type="SAM" id="Phobius"/>
    </source>
</evidence>
<feature type="region of interest" description="Disordered" evidence="2">
    <location>
        <begin position="91"/>
        <end position="116"/>
    </location>
</feature>
<dbReference type="AlphaFoldDB" id="A0A6S7AG96"/>
<dbReference type="Pfam" id="PF07963">
    <property type="entry name" value="N_methyl"/>
    <property type="match status" value="1"/>
</dbReference>
<evidence type="ECO:0000313" key="4">
    <source>
        <dbReference type="EMBL" id="CAB3725511.1"/>
    </source>
</evidence>
<dbReference type="NCBIfam" id="TIGR02532">
    <property type="entry name" value="IV_pilin_GFxxxE"/>
    <property type="match status" value="1"/>
</dbReference>
<dbReference type="SUPFAM" id="SSF54523">
    <property type="entry name" value="Pili subunits"/>
    <property type="match status" value="1"/>
</dbReference>
<gene>
    <name evidence="4" type="ORF">LMG3441_04211</name>
</gene>
<organism evidence="4 5">
    <name type="scientific">Achromobacter kerstersii</name>
    <dbReference type="NCBI Taxonomy" id="1353890"/>
    <lineage>
        <taxon>Bacteria</taxon>
        <taxon>Pseudomonadati</taxon>
        <taxon>Pseudomonadota</taxon>
        <taxon>Betaproteobacteria</taxon>
        <taxon>Burkholderiales</taxon>
        <taxon>Alcaligenaceae</taxon>
        <taxon>Achromobacter</taxon>
    </lineage>
</organism>
<keyword evidence="3" id="KW-0472">Membrane</keyword>